<feature type="region of interest" description="Disordered" evidence="1">
    <location>
        <begin position="496"/>
        <end position="516"/>
    </location>
</feature>
<feature type="compositionally biased region" description="Basic and acidic residues" evidence="1">
    <location>
        <begin position="503"/>
        <end position="516"/>
    </location>
</feature>
<proteinExistence type="predicted"/>
<dbReference type="EMBL" id="JARQBZ010000015">
    <property type="protein sequence ID" value="MDT2834172.1"/>
    <property type="molecule type" value="Genomic_DNA"/>
</dbReference>
<feature type="compositionally biased region" description="Basic and acidic residues" evidence="1">
    <location>
        <begin position="12"/>
        <end position="43"/>
    </location>
</feature>
<feature type="region of interest" description="Disordered" evidence="1">
    <location>
        <begin position="1"/>
        <end position="73"/>
    </location>
</feature>
<feature type="domain" description="PASTA" evidence="3">
    <location>
        <begin position="294"/>
        <end position="360"/>
    </location>
</feature>
<feature type="compositionally biased region" description="Polar residues" evidence="1">
    <location>
        <begin position="1"/>
        <end position="11"/>
    </location>
</feature>
<dbReference type="CDD" id="cd06577">
    <property type="entry name" value="PASTA_pknB"/>
    <property type="match status" value="3"/>
</dbReference>
<gene>
    <name evidence="4" type="ORF">P7H70_08880</name>
</gene>
<evidence type="ECO:0000313" key="4">
    <source>
        <dbReference type="EMBL" id="MDT2834172.1"/>
    </source>
</evidence>
<keyword evidence="2" id="KW-1133">Transmembrane helix</keyword>
<keyword evidence="2" id="KW-0812">Transmembrane</keyword>
<dbReference type="AlphaFoldDB" id="A0AAW8U792"/>
<sequence>MSDFLSNFSNDNYKDTMSKKKKVTDNKKEPEVKKEPQVEKTELSEVEPTLRKRKRKRKYVSQEQFEAREEERFDSPQLVETHIDQSLEDILTNTPITETRLNTENSSSEELHEIEIDPEYQKKQRTKKIVIGVTSAIVLLVGYFIYYNSTHVKMPNFNGKTIVDVRKWANENRMDVEVKPSFSLKEATNNIMKQEIASGKNVKKGSTLTFTVSEGPDPEEVIKLPDFKNISQGEADQFIEKNKAENLSVITEYSDKVEKGKFIRIEFNDKEVTADSYRRRDIANIYYSKGKEVFEKNISVPNFSGKMKNDVQEWADKNSISVKYEEVDSEKVEEGKVISQSIEKNKKIAKHDKMSVKISVGKAIITPNYGDYSAESAGGAVEGMEATIQQVFSDSVPFGKLISQSIPAGTKLTGKDSKGIKLVYSAGQPYIKSYFGQLEGDLPKLIYEDFNSKGANVTYEIYYMDSDQEKGTIVKMSVYNQYIPSDAYITFGISNGANADQPGKVERSKDEGKNED</sequence>
<dbReference type="SUPFAM" id="SSF54184">
    <property type="entry name" value="Penicillin-binding protein 2x (pbp-2x), c-terminal domain"/>
    <property type="match status" value="1"/>
</dbReference>
<accession>A0AAW8U792</accession>
<dbReference type="Gene3D" id="3.30.10.20">
    <property type="match status" value="3"/>
</dbReference>
<evidence type="ECO:0000313" key="5">
    <source>
        <dbReference type="Proteomes" id="UP001268577"/>
    </source>
</evidence>
<organism evidence="4 5">
    <name type="scientific">Vagococcus carniphilus</name>
    <dbReference type="NCBI Taxonomy" id="218144"/>
    <lineage>
        <taxon>Bacteria</taxon>
        <taxon>Bacillati</taxon>
        <taxon>Bacillota</taxon>
        <taxon>Bacilli</taxon>
        <taxon>Lactobacillales</taxon>
        <taxon>Enterococcaceae</taxon>
        <taxon>Vagococcus</taxon>
    </lineage>
</organism>
<feature type="transmembrane region" description="Helical" evidence="2">
    <location>
        <begin position="129"/>
        <end position="147"/>
    </location>
</feature>
<keyword evidence="2" id="KW-0472">Membrane</keyword>
<evidence type="ECO:0000259" key="3">
    <source>
        <dbReference type="PROSITE" id="PS51178"/>
    </source>
</evidence>
<dbReference type="RefSeq" id="WP_311867791.1">
    <property type="nucleotide sequence ID" value="NZ_JARQBZ010000015.1"/>
</dbReference>
<dbReference type="PROSITE" id="PS51178">
    <property type="entry name" value="PASTA"/>
    <property type="match status" value="2"/>
</dbReference>
<dbReference type="Pfam" id="PF03793">
    <property type="entry name" value="PASTA"/>
    <property type="match status" value="2"/>
</dbReference>
<comment type="caution">
    <text evidence="4">The sequence shown here is derived from an EMBL/GenBank/DDBJ whole genome shotgun (WGS) entry which is preliminary data.</text>
</comment>
<name>A0AAW8U792_9ENTE</name>
<evidence type="ECO:0000256" key="1">
    <source>
        <dbReference type="SAM" id="MobiDB-lite"/>
    </source>
</evidence>
<evidence type="ECO:0000256" key="2">
    <source>
        <dbReference type="SAM" id="Phobius"/>
    </source>
</evidence>
<dbReference type="Proteomes" id="UP001268577">
    <property type="component" value="Unassembled WGS sequence"/>
</dbReference>
<reference evidence="4" key="1">
    <citation type="submission" date="2023-03" db="EMBL/GenBank/DDBJ databases">
        <authorList>
            <person name="Shen W."/>
            <person name="Cai J."/>
        </authorList>
    </citation>
    <scope>NUCLEOTIDE SEQUENCE</scope>
    <source>
        <strain evidence="4">P96-3</strain>
    </source>
</reference>
<feature type="domain" description="PASTA" evidence="3">
    <location>
        <begin position="148"/>
        <end position="214"/>
    </location>
</feature>
<protein>
    <submittedName>
        <fullName evidence="4">PASTA domain-containing protein</fullName>
    </submittedName>
</protein>
<dbReference type="SMART" id="SM00740">
    <property type="entry name" value="PASTA"/>
    <property type="match status" value="3"/>
</dbReference>
<dbReference type="InterPro" id="IPR005543">
    <property type="entry name" value="PASTA_dom"/>
</dbReference>